<dbReference type="NCBIfam" id="NF002829">
    <property type="entry name" value="PRK03007.1"/>
    <property type="match status" value="1"/>
</dbReference>
<dbReference type="Pfam" id="PF13286">
    <property type="entry name" value="HD_assoc"/>
    <property type="match status" value="1"/>
</dbReference>
<evidence type="ECO:0000313" key="5">
    <source>
        <dbReference type="EMBL" id="MPV88309.1"/>
    </source>
</evidence>
<dbReference type="SUPFAM" id="SSF109604">
    <property type="entry name" value="HD-domain/PDEase-like"/>
    <property type="match status" value="1"/>
</dbReference>
<comment type="caution">
    <text evidence="5">The sequence shown here is derived from an EMBL/GenBank/DDBJ whole genome shotgun (WGS) entry which is preliminary data.</text>
</comment>
<dbReference type="InterPro" id="IPR003607">
    <property type="entry name" value="HD/PDEase_dom"/>
</dbReference>
<protein>
    <recommendedName>
        <fullName evidence="2">Deoxyguanosinetriphosphate triphosphohydrolase-like protein</fullName>
    </recommendedName>
</protein>
<dbReference type="InterPro" id="IPR006261">
    <property type="entry name" value="dGTPase"/>
</dbReference>
<dbReference type="Gene3D" id="1.10.3210.10">
    <property type="entry name" value="Hypothetical protein af1432"/>
    <property type="match status" value="1"/>
</dbReference>
<proteinExistence type="inferred from homology"/>
<dbReference type="AlphaFoldDB" id="A0A7J9UUK2"/>
<comment type="similarity">
    <text evidence="2">Belongs to the dGTPase family. Type 2 subfamily.</text>
</comment>
<feature type="domain" description="HD" evidence="4">
    <location>
        <begin position="81"/>
        <end position="235"/>
    </location>
</feature>
<dbReference type="InterPro" id="IPR023023">
    <property type="entry name" value="dNTPase_2"/>
</dbReference>
<dbReference type="GO" id="GO:0008832">
    <property type="term" value="F:dGTPase activity"/>
    <property type="evidence" value="ECO:0007669"/>
    <property type="project" value="TreeGrafter"/>
</dbReference>
<evidence type="ECO:0000256" key="2">
    <source>
        <dbReference type="HAMAP-Rule" id="MF_01212"/>
    </source>
</evidence>
<dbReference type="Pfam" id="PF01966">
    <property type="entry name" value="HD"/>
    <property type="match status" value="1"/>
</dbReference>
<sequence>MPQEPSALDHGVRAHAAGEARRPEAYTRRDRERRWPEPAKNPRRTAFERDRARVLHSSALRRLGAKTQVLGPASDDFVRTRLTHSLEVAQVGRELGKALGCDPDVVDAACLSHDLGHPPFGHNGERALDEVAAGIGGFEGNAQTLRLLTRLEPKTFADDGASAGLNLTRASLDAATKYPWRRGDGPARPDGTPTRKFGVYEDDLPVFDWLREGAPPGRRCLEAQVMDLSDDIAYSVHDVEDAIVGGRVDLERVRRTEEQQRVVGQVRAWYDPPVDDDALGAAIDRLVALPIWMRAFDGSRRDLAGIKNMTSQLIGRFCGAAEAATRAASGEGRLTRYAADLVVPPETLAEIVVLKGVAALYVMAPRELEPLYLSQRTIIFDLVDALLETGDRHLEPPFVADFHAAADDAARLRVVVDQVASLTDTSANQWHARLRGMLSEVF</sequence>
<evidence type="ECO:0000259" key="4">
    <source>
        <dbReference type="PROSITE" id="PS51831"/>
    </source>
</evidence>
<dbReference type="PANTHER" id="PTHR11373:SF32">
    <property type="entry name" value="DEOXYGUANOSINETRIPHOSPHATE TRIPHOSPHOHYDROLASE"/>
    <property type="match status" value="1"/>
</dbReference>
<name>A0A7J9UUK2_9MICO</name>
<evidence type="ECO:0000256" key="3">
    <source>
        <dbReference type="SAM" id="MobiDB-lite"/>
    </source>
</evidence>
<dbReference type="RefSeq" id="WP_152230957.1">
    <property type="nucleotide sequence ID" value="NZ_BAAAOT010000013.1"/>
</dbReference>
<keyword evidence="1 2" id="KW-0378">Hydrolase</keyword>
<dbReference type="NCBIfam" id="TIGR01353">
    <property type="entry name" value="dGTP_triPase"/>
    <property type="match status" value="1"/>
</dbReference>
<dbReference type="InterPro" id="IPR050135">
    <property type="entry name" value="dGTPase-like"/>
</dbReference>
<dbReference type="PANTHER" id="PTHR11373">
    <property type="entry name" value="DEOXYNUCLEOSIDE TRIPHOSPHATE TRIPHOSPHOHYDROLASE"/>
    <property type="match status" value="1"/>
</dbReference>
<dbReference type="PROSITE" id="PS51831">
    <property type="entry name" value="HD"/>
    <property type="match status" value="1"/>
</dbReference>
<dbReference type="OrthoDB" id="9803619at2"/>
<feature type="compositionally biased region" description="Basic and acidic residues" evidence="3">
    <location>
        <begin position="10"/>
        <end position="37"/>
    </location>
</feature>
<dbReference type="EMBL" id="WHPD01001413">
    <property type="protein sequence ID" value="MPV88309.1"/>
    <property type="molecule type" value="Genomic_DNA"/>
</dbReference>
<dbReference type="InterPro" id="IPR026875">
    <property type="entry name" value="PHydrolase_assoc_dom"/>
</dbReference>
<dbReference type="GO" id="GO:0006203">
    <property type="term" value="P:dGTP catabolic process"/>
    <property type="evidence" value="ECO:0007669"/>
    <property type="project" value="TreeGrafter"/>
</dbReference>
<dbReference type="SMART" id="SM00471">
    <property type="entry name" value="HDc"/>
    <property type="match status" value="1"/>
</dbReference>
<dbReference type="CDD" id="cd00077">
    <property type="entry name" value="HDc"/>
    <property type="match status" value="1"/>
</dbReference>
<dbReference type="InterPro" id="IPR006674">
    <property type="entry name" value="HD_domain"/>
</dbReference>
<dbReference type="HAMAP" id="MF_01212">
    <property type="entry name" value="dGTPase_type2"/>
    <property type="match status" value="1"/>
</dbReference>
<gene>
    <name evidence="5" type="ORF">GB882_06480</name>
</gene>
<accession>A0A7J9UUK2</accession>
<dbReference type="Proteomes" id="UP000429644">
    <property type="component" value="Unassembled WGS sequence"/>
</dbReference>
<evidence type="ECO:0000256" key="1">
    <source>
        <dbReference type="ARBA" id="ARBA00022801"/>
    </source>
</evidence>
<evidence type="ECO:0000313" key="6">
    <source>
        <dbReference type="Proteomes" id="UP000429644"/>
    </source>
</evidence>
<reference evidence="5 6" key="1">
    <citation type="submission" date="2019-10" db="EMBL/GenBank/DDBJ databases">
        <title>Georgenia wutianyii sp. nov. and Georgenia yuyongxinii sp. nov. isolated from plateau pika (Ochotona curzoniae) in the Qinghai-Tibet plateau of China.</title>
        <authorList>
            <person name="Tian Z."/>
        </authorList>
    </citation>
    <scope>NUCLEOTIDE SEQUENCE [LARGE SCALE GENOMIC DNA]</scope>
    <source>
        <strain evidence="5 6">JCM 15130</strain>
    </source>
</reference>
<keyword evidence="6" id="KW-1185">Reference proteome</keyword>
<feature type="region of interest" description="Disordered" evidence="3">
    <location>
        <begin position="1"/>
        <end position="47"/>
    </location>
</feature>
<organism evidence="5 6">
    <name type="scientific">Georgenia ruanii</name>
    <dbReference type="NCBI Taxonomy" id="348442"/>
    <lineage>
        <taxon>Bacteria</taxon>
        <taxon>Bacillati</taxon>
        <taxon>Actinomycetota</taxon>
        <taxon>Actinomycetes</taxon>
        <taxon>Micrococcales</taxon>
        <taxon>Bogoriellaceae</taxon>
        <taxon>Georgenia</taxon>
    </lineage>
</organism>